<dbReference type="Pfam" id="PF08609">
    <property type="entry name" value="Fes1"/>
    <property type="match status" value="1"/>
</dbReference>
<evidence type="ECO:0000313" key="5">
    <source>
        <dbReference type="Proteomes" id="UP000663879"/>
    </source>
</evidence>
<dbReference type="EMBL" id="CAJNOC010000635">
    <property type="protein sequence ID" value="CAF0785493.1"/>
    <property type="molecule type" value="Genomic_DNA"/>
</dbReference>
<dbReference type="PANTHER" id="PTHR19316:SF18">
    <property type="entry name" value="HSP70-BINDING PROTEIN 1"/>
    <property type="match status" value="1"/>
</dbReference>
<evidence type="ECO:0000256" key="1">
    <source>
        <dbReference type="ARBA" id="ARBA00022737"/>
    </source>
</evidence>
<dbReference type="InterPro" id="IPR000357">
    <property type="entry name" value="HEAT"/>
</dbReference>
<dbReference type="GO" id="GO:0005783">
    <property type="term" value="C:endoplasmic reticulum"/>
    <property type="evidence" value="ECO:0007669"/>
    <property type="project" value="TreeGrafter"/>
</dbReference>
<dbReference type="SUPFAM" id="SSF48371">
    <property type="entry name" value="ARM repeat"/>
    <property type="match status" value="1"/>
</dbReference>
<gene>
    <name evidence="4" type="ORF">OXX778_LOCUS5692</name>
</gene>
<reference evidence="4" key="1">
    <citation type="submission" date="2021-02" db="EMBL/GenBank/DDBJ databases">
        <authorList>
            <person name="Nowell W R."/>
        </authorList>
    </citation>
    <scope>NUCLEOTIDE SEQUENCE</scope>
    <source>
        <strain evidence="4">Ploen Becks lab</strain>
    </source>
</reference>
<dbReference type="Proteomes" id="UP000663879">
    <property type="component" value="Unassembled WGS sequence"/>
</dbReference>
<accession>A0A813RT91</accession>
<feature type="compositionally biased region" description="Basic and acidic residues" evidence="2">
    <location>
        <begin position="27"/>
        <end position="38"/>
    </location>
</feature>
<protein>
    <recommendedName>
        <fullName evidence="3">Nucleotide exchange factor Fes1 domain-containing protein</fullName>
    </recommendedName>
</protein>
<dbReference type="OrthoDB" id="10250458at2759"/>
<comment type="caution">
    <text evidence="4">The sequence shown here is derived from an EMBL/GenBank/DDBJ whole genome shotgun (WGS) entry which is preliminary data.</text>
</comment>
<dbReference type="InterPro" id="IPR016024">
    <property type="entry name" value="ARM-type_fold"/>
</dbReference>
<name>A0A813RT91_9BILA</name>
<feature type="region of interest" description="Disordered" evidence="2">
    <location>
        <begin position="17"/>
        <end position="38"/>
    </location>
</feature>
<dbReference type="InterPro" id="IPR050693">
    <property type="entry name" value="Hsp70_NEF-Inhibitors"/>
</dbReference>
<dbReference type="Gene3D" id="1.25.10.10">
    <property type="entry name" value="Leucine-rich Repeat Variant"/>
    <property type="match status" value="1"/>
</dbReference>
<evidence type="ECO:0000256" key="2">
    <source>
        <dbReference type="SAM" id="MobiDB-lite"/>
    </source>
</evidence>
<dbReference type="InterPro" id="IPR011989">
    <property type="entry name" value="ARM-like"/>
</dbReference>
<dbReference type="AlphaFoldDB" id="A0A813RT91"/>
<evidence type="ECO:0000259" key="3">
    <source>
        <dbReference type="Pfam" id="PF08609"/>
    </source>
</evidence>
<dbReference type="InterPro" id="IPR013918">
    <property type="entry name" value="Nucleotide_exch_fac_Fes1"/>
</dbReference>
<keyword evidence="5" id="KW-1185">Reference proteome</keyword>
<evidence type="ECO:0000313" key="4">
    <source>
        <dbReference type="EMBL" id="CAF0785493.1"/>
    </source>
</evidence>
<dbReference type="GO" id="GO:0000774">
    <property type="term" value="F:adenyl-nucleotide exchange factor activity"/>
    <property type="evidence" value="ECO:0007669"/>
    <property type="project" value="TreeGrafter"/>
</dbReference>
<proteinExistence type="predicted"/>
<dbReference type="PANTHER" id="PTHR19316">
    <property type="entry name" value="PROTEIN FOLDING REGULATOR"/>
    <property type="match status" value="1"/>
</dbReference>
<dbReference type="Pfam" id="PF02985">
    <property type="entry name" value="HEAT"/>
    <property type="match status" value="1"/>
</dbReference>
<organism evidence="4 5">
    <name type="scientific">Brachionus calyciflorus</name>
    <dbReference type="NCBI Taxonomy" id="104777"/>
    <lineage>
        <taxon>Eukaryota</taxon>
        <taxon>Metazoa</taxon>
        <taxon>Spiralia</taxon>
        <taxon>Gnathifera</taxon>
        <taxon>Rotifera</taxon>
        <taxon>Eurotatoria</taxon>
        <taxon>Monogononta</taxon>
        <taxon>Pseudotrocha</taxon>
        <taxon>Ploima</taxon>
        <taxon>Brachionidae</taxon>
        <taxon>Brachionus</taxon>
    </lineage>
</organism>
<feature type="domain" description="Nucleotide exchange factor Fes1" evidence="3">
    <location>
        <begin position="9"/>
        <end position="93"/>
    </location>
</feature>
<keyword evidence="1" id="KW-0677">Repeat</keyword>
<sequence length="304" mass="35220">MDQSKMTFLQNVLKFSASHTEQTNTDDETKNEKREISPERRKWLSEALDSMSINPIDEIKKCLKVLESSDETEERRIEALETLRDWCEDINFAIDFHKLTEYNILTSLLNDKNPEIKALCCELIGTLAQNNPYCQETLLNAKFMPIILYKLDKDSDNVKVKALFALSCLVRDYEIGQNKLLEGNALDILIRTLDTSVEKLKIKCCFLISSICNNSAIKNALTERKLIKNLVNLYQENDHDIHEHILSAINILIDNNPKAIQQAKEMEVNFKHILNNRIQLIKGDERHLEEFEMASKIFQSLFQN</sequence>